<dbReference type="EMBL" id="CP019948">
    <property type="protein sequence ID" value="ARN83311.1"/>
    <property type="molecule type" value="Genomic_DNA"/>
</dbReference>
<dbReference type="InterPro" id="IPR002125">
    <property type="entry name" value="CMP_dCMP_dom"/>
</dbReference>
<dbReference type="CDD" id="cd01285">
    <property type="entry name" value="nucleoside_deaminase"/>
    <property type="match status" value="1"/>
</dbReference>
<accession>A0A1W6N0F5</accession>
<sequence>MRLALAEAAQGDFPFGAVIVKNGQALALGRNSGKRLNDPTAHGEMMAIRAFIAAHPAEEMKGATIYTTGESCPMCMGAILWCGFGRVVYGASIEELSKVIGQIMIDDKTIAAAAPFATVEITGGVLAKEALALFSR</sequence>
<dbReference type="STRING" id="655015.B1812_02795"/>
<evidence type="ECO:0000259" key="1">
    <source>
        <dbReference type="PROSITE" id="PS51747"/>
    </source>
</evidence>
<proteinExistence type="predicted"/>
<dbReference type="PROSITE" id="PS51747">
    <property type="entry name" value="CYT_DCMP_DEAMINASES_2"/>
    <property type="match status" value="1"/>
</dbReference>
<evidence type="ECO:0000313" key="3">
    <source>
        <dbReference type="Proteomes" id="UP000193978"/>
    </source>
</evidence>
<name>A0A1W6N0F5_9HYPH</name>
<dbReference type="GO" id="GO:0003824">
    <property type="term" value="F:catalytic activity"/>
    <property type="evidence" value="ECO:0007669"/>
    <property type="project" value="InterPro"/>
</dbReference>
<keyword evidence="3" id="KW-1185">Reference proteome</keyword>
<dbReference type="InterPro" id="IPR016193">
    <property type="entry name" value="Cytidine_deaminase-like"/>
</dbReference>
<dbReference type="SUPFAM" id="SSF53927">
    <property type="entry name" value="Cytidine deaminase-like"/>
    <property type="match status" value="1"/>
</dbReference>
<feature type="domain" description="CMP/dCMP-type deaminase" evidence="1">
    <location>
        <begin position="1"/>
        <end position="103"/>
    </location>
</feature>
<dbReference type="Proteomes" id="UP000193978">
    <property type="component" value="Chromosome"/>
</dbReference>
<protein>
    <submittedName>
        <fullName evidence="2">tRNA-specific adenosine deaminase</fullName>
    </submittedName>
</protein>
<dbReference type="AlphaFoldDB" id="A0A1W6N0F5"/>
<dbReference type="Pfam" id="PF00383">
    <property type="entry name" value="dCMP_cyt_deam_1"/>
    <property type="match status" value="1"/>
</dbReference>
<dbReference type="OrthoDB" id="9802676at2"/>
<gene>
    <name evidence="2" type="ORF">B1812_02795</name>
</gene>
<reference evidence="2 3" key="1">
    <citation type="submission" date="2017-02" db="EMBL/GenBank/DDBJ databases">
        <authorList>
            <person name="Peterson S.W."/>
        </authorList>
    </citation>
    <scope>NUCLEOTIDE SEQUENCE [LARGE SCALE GENOMIC DNA]</scope>
    <source>
        <strain evidence="2 3">S285</strain>
    </source>
</reference>
<dbReference type="PANTHER" id="PTHR11079:SF179">
    <property type="entry name" value="TRNA(ADENINE(34)) DEAMINASE, CHLOROPLASTIC"/>
    <property type="match status" value="1"/>
</dbReference>
<dbReference type="PANTHER" id="PTHR11079">
    <property type="entry name" value="CYTOSINE DEAMINASE FAMILY MEMBER"/>
    <property type="match status" value="1"/>
</dbReference>
<evidence type="ECO:0000313" key="2">
    <source>
        <dbReference type="EMBL" id="ARN83311.1"/>
    </source>
</evidence>
<dbReference type="KEGG" id="mbry:B1812_02795"/>
<dbReference type="Gene3D" id="3.40.140.10">
    <property type="entry name" value="Cytidine Deaminase, domain 2"/>
    <property type="match status" value="1"/>
</dbReference>
<organism evidence="2 3">
    <name type="scientific">Methylocystis bryophila</name>
    <dbReference type="NCBI Taxonomy" id="655015"/>
    <lineage>
        <taxon>Bacteria</taxon>
        <taxon>Pseudomonadati</taxon>
        <taxon>Pseudomonadota</taxon>
        <taxon>Alphaproteobacteria</taxon>
        <taxon>Hyphomicrobiales</taxon>
        <taxon>Methylocystaceae</taxon>
        <taxon>Methylocystis</taxon>
    </lineage>
</organism>